<evidence type="ECO:0000313" key="6">
    <source>
        <dbReference type="EMBL" id="SEB95599.1"/>
    </source>
</evidence>
<reference evidence="6 7" key="1">
    <citation type="submission" date="2016-10" db="EMBL/GenBank/DDBJ databases">
        <authorList>
            <person name="de Groot N.N."/>
        </authorList>
    </citation>
    <scope>NUCLEOTIDE SEQUENCE [LARGE SCALE GENOMIC DNA]</scope>
    <source>
        <strain evidence="6 7">DSM 21799</strain>
    </source>
</reference>
<comment type="similarity">
    <text evidence="1">Belongs to the peptidase S33 family.</text>
</comment>
<keyword evidence="3 6" id="KW-0378">Hydrolase</keyword>
<dbReference type="OrthoDB" id="3252468at2"/>
<evidence type="ECO:0000259" key="5">
    <source>
        <dbReference type="Pfam" id="PF08386"/>
    </source>
</evidence>
<dbReference type="InterPro" id="IPR013595">
    <property type="entry name" value="Pept_S33_TAP-like_C"/>
</dbReference>
<proteinExistence type="inferred from homology"/>
<accession>A0A1H4NK32</accession>
<evidence type="ECO:0000313" key="7">
    <source>
        <dbReference type="Proteomes" id="UP000199183"/>
    </source>
</evidence>
<keyword evidence="7" id="KW-1185">Reference proteome</keyword>
<evidence type="ECO:0000256" key="3">
    <source>
        <dbReference type="ARBA" id="ARBA00022801"/>
    </source>
</evidence>
<dbReference type="Gene3D" id="3.40.50.1820">
    <property type="entry name" value="alpha/beta hydrolase"/>
    <property type="match status" value="1"/>
</dbReference>
<dbReference type="InterPro" id="IPR051601">
    <property type="entry name" value="Serine_prot/Carboxylest_S33"/>
</dbReference>
<dbReference type="PANTHER" id="PTHR43248:SF29">
    <property type="entry name" value="TRIPEPTIDYL AMINOPEPTIDASE"/>
    <property type="match status" value="1"/>
</dbReference>
<keyword evidence="4" id="KW-0472">Membrane</keyword>
<sequence length="524" mass="55636">MNRLRTRGITGAAAVVAVVGIVMLGLSGCFTAFVPGTSASSPAPTSKPQPTTTGTSAEQFYAQSVEWSADGCASGFECATVRAPMNWDKPEAGEIELALIRHKAGGKALGSLLVNPGGPGASGYDFVAKSLDYAVDSTLKSNYDIVGFDPRGVGRSTAVACYDDAEMDDYLYSLPKNRDVGSSAWIAEMSANAKAYGQACLDNTGPFLQYVTTVQAAKDLDLLRAVLGDKKLNYLGYSYGTFLGATYANLFPDNVGRLVLDGAIDPSASNFEVSKTQAVGFEDALRAFLTDCIDNNGNCAFSGSVDGAMDTVKELLAAVEASPLRSSDGRELGASTLVTAIILPLYSANNWDYLNQMFADVMAGNADYAFYFADQYNGRDENGHYIDNSTDAFMAYNCRDYQFDADPAHMAEEAKQIEQASPVFGTYMSYGDIGCANWPFTDGAPRQAIHAEGAAPIMVVGTTGDPATPYEWAEALASQLDSGFLVTYEGEGHTAYNKGSDCVNKAVDDFLVNGTVPDEDPMCS</sequence>
<feature type="transmembrane region" description="Helical" evidence="4">
    <location>
        <begin position="12"/>
        <end position="34"/>
    </location>
</feature>
<evidence type="ECO:0000256" key="4">
    <source>
        <dbReference type="SAM" id="Phobius"/>
    </source>
</evidence>
<dbReference type="GO" id="GO:0016787">
    <property type="term" value="F:hydrolase activity"/>
    <property type="evidence" value="ECO:0007669"/>
    <property type="project" value="UniProtKB-KW"/>
</dbReference>
<keyword evidence="2" id="KW-0732">Signal</keyword>
<dbReference type="RefSeq" id="WP_091184005.1">
    <property type="nucleotide sequence ID" value="NZ_FNRY01000001.1"/>
</dbReference>
<organism evidence="6 7">
    <name type="scientific">Paramicrobacterium humi</name>
    <dbReference type="NCBI Taxonomy" id="640635"/>
    <lineage>
        <taxon>Bacteria</taxon>
        <taxon>Bacillati</taxon>
        <taxon>Actinomycetota</taxon>
        <taxon>Actinomycetes</taxon>
        <taxon>Micrococcales</taxon>
        <taxon>Microbacteriaceae</taxon>
        <taxon>Paramicrobacterium</taxon>
    </lineage>
</organism>
<evidence type="ECO:0000256" key="2">
    <source>
        <dbReference type="ARBA" id="ARBA00022729"/>
    </source>
</evidence>
<name>A0A1H4NK32_9MICO</name>
<dbReference type="PANTHER" id="PTHR43248">
    <property type="entry name" value="2-SUCCINYL-6-HYDROXY-2,4-CYCLOHEXADIENE-1-CARBOXYLATE SYNTHASE"/>
    <property type="match status" value="1"/>
</dbReference>
<dbReference type="EMBL" id="FNRY01000001">
    <property type="protein sequence ID" value="SEB95599.1"/>
    <property type="molecule type" value="Genomic_DNA"/>
</dbReference>
<feature type="domain" description="Peptidase S33 tripeptidyl aminopeptidase-like C-terminal" evidence="5">
    <location>
        <begin position="421"/>
        <end position="523"/>
    </location>
</feature>
<dbReference type="STRING" id="640635.SAMN04489806_2222"/>
<dbReference type="PROSITE" id="PS51257">
    <property type="entry name" value="PROKAR_LIPOPROTEIN"/>
    <property type="match status" value="1"/>
</dbReference>
<dbReference type="InterPro" id="IPR029058">
    <property type="entry name" value="AB_hydrolase_fold"/>
</dbReference>
<evidence type="ECO:0000256" key="1">
    <source>
        <dbReference type="ARBA" id="ARBA00010088"/>
    </source>
</evidence>
<dbReference type="Pfam" id="PF08386">
    <property type="entry name" value="Abhydrolase_4"/>
    <property type="match status" value="1"/>
</dbReference>
<protein>
    <submittedName>
        <fullName evidence="6">Alpha/beta hydrolase fold</fullName>
    </submittedName>
</protein>
<keyword evidence="4" id="KW-0812">Transmembrane</keyword>
<dbReference type="SUPFAM" id="SSF53474">
    <property type="entry name" value="alpha/beta-Hydrolases"/>
    <property type="match status" value="1"/>
</dbReference>
<keyword evidence="4" id="KW-1133">Transmembrane helix</keyword>
<gene>
    <name evidence="6" type="ORF">SAMN04489806_2222</name>
</gene>
<dbReference type="AlphaFoldDB" id="A0A1H4NK32"/>
<dbReference type="Proteomes" id="UP000199183">
    <property type="component" value="Unassembled WGS sequence"/>
</dbReference>